<dbReference type="KEGG" id="ssei:FJR45_02550"/>
<organism evidence="1 2">
    <name type="scientific">Sulfurimonas sediminis</name>
    <dbReference type="NCBI Taxonomy" id="2590020"/>
    <lineage>
        <taxon>Bacteria</taxon>
        <taxon>Pseudomonadati</taxon>
        <taxon>Campylobacterota</taxon>
        <taxon>Epsilonproteobacteria</taxon>
        <taxon>Campylobacterales</taxon>
        <taxon>Sulfurimonadaceae</taxon>
        <taxon>Sulfurimonas</taxon>
    </lineage>
</organism>
<reference evidence="1 2" key="1">
    <citation type="submission" date="2019-06" db="EMBL/GenBank/DDBJ databases">
        <title>Sulfurimonas gotlandica sp. nov., a chemoautotrophic and psychrotolerant epsilonproteobacterium isolated from a pelagic redoxcline, and an emended description of the genus Sulfurimonas.</title>
        <authorList>
            <person name="Wang S."/>
            <person name="Jiang L."/>
            <person name="Shao Z."/>
        </authorList>
    </citation>
    <scope>NUCLEOTIDE SEQUENCE [LARGE SCALE GENOMIC DNA]</scope>
    <source>
        <strain evidence="1 2">S2-6</strain>
    </source>
</reference>
<gene>
    <name evidence="1" type="ORF">FJR45_02550</name>
</gene>
<dbReference type="EMBL" id="CP041235">
    <property type="protein sequence ID" value="QOP42889.1"/>
    <property type="molecule type" value="Genomic_DNA"/>
</dbReference>
<keyword evidence="2" id="KW-1185">Reference proteome</keyword>
<name>A0A7M1AZG3_9BACT</name>
<evidence type="ECO:0000313" key="2">
    <source>
        <dbReference type="Proteomes" id="UP000593719"/>
    </source>
</evidence>
<proteinExistence type="predicted"/>
<dbReference type="RefSeq" id="WP_193151208.1">
    <property type="nucleotide sequence ID" value="NZ_CP041235.1"/>
</dbReference>
<dbReference type="Proteomes" id="UP000593719">
    <property type="component" value="Chromosome"/>
</dbReference>
<sequence>MNLQDLKNRTILLLGKSRAFSADEFVSQLKFHSIALCKEVTDAVTLVVEGRMMSPYEQNLSDTLYEEEKYEFMAIDLFEKLLAQEIDSDTLLMSLKLSNDKKRLKSFLQNSCIEDALFFKLLKMYSFGGEDFFENDDNRDVSAALIARFYENIERNHNVQYATTGIYHLITQTKNEQLLEAIAFLEPSKKHPKIIKALALHEKTPKNVLKMFLKKGDERAKEAMAYNVNLEKNIARELIKNKKFAEIAAQNIRLDEEMFSLLSECKYALATNETLNKAMQQELVTCNDERIHLALAANRRLHVTICKQLLCLNNEKIREVIYANSATPRDILESAYKEGNYNEPLSRNNATPQNILEELLKCGDAQILLNLAKNENTPIDILYQLQLESRFEWAVKTNKAFAKHIQNENIGWLV</sequence>
<protein>
    <submittedName>
        <fullName evidence="1">Uncharacterized protein</fullName>
    </submittedName>
</protein>
<accession>A0A7M1AZG3</accession>
<dbReference type="AlphaFoldDB" id="A0A7M1AZG3"/>
<evidence type="ECO:0000313" key="1">
    <source>
        <dbReference type="EMBL" id="QOP42889.1"/>
    </source>
</evidence>